<evidence type="ECO:0000256" key="7">
    <source>
        <dbReference type="ARBA" id="ARBA00022801"/>
    </source>
</evidence>
<dbReference type="InterPro" id="IPR013780">
    <property type="entry name" value="Glyco_hydro_b"/>
</dbReference>
<dbReference type="InterPro" id="IPR017853">
    <property type="entry name" value="GH"/>
</dbReference>
<dbReference type="Gene3D" id="3.20.20.70">
    <property type="entry name" value="Aldolase class I"/>
    <property type="match status" value="1"/>
</dbReference>
<evidence type="ECO:0000256" key="10">
    <source>
        <dbReference type="RuleBase" id="RU361168"/>
    </source>
</evidence>
<organism evidence="13 14">
    <name type="scientific">Microthyrium microscopicum</name>
    <dbReference type="NCBI Taxonomy" id="703497"/>
    <lineage>
        <taxon>Eukaryota</taxon>
        <taxon>Fungi</taxon>
        <taxon>Dikarya</taxon>
        <taxon>Ascomycota</taxon>
        <taxon>Pezizomycotina</taxon>
        <taxon>Dothideomycetes</taxon>
        <taxon>Dothideomycetes incertae sedis</taxon>
        <taxon>Microthyriales</taxon>
        <taxon>Microthyriaceae</taxon>
        <taxon>Microthyrium</taxon>
    </lineage>
</organism>
<dbReference type="Pfam" id="PF16499">
    <property type="entry name" value="Melibiase_2"/>
    <property type="match status" value="2"/>
</dbReference>
<evidence type="ECO:0000259" key="12">
    <source>
        <dbReference type="Pfam" id="PF17801"/>
    </source>
</evidence>
<feature type="chain" id="PRO_5025563176" description="Alpha-galactosidase" evidence="11">
    <location>
        <begin position="17"/>
        <end position="488"/>
    </location>
</feature>
<evidence type="ECO:0000256" key="8">
    <source>
        <dbReference type="ARBA" id="ARBA00023180"/>
    </source>
</evidence>
<dbReference type="InterPro" id="IPR002241">
    <property type="entry name" value="Glyco_hydro_27"/>
</dbReference>
<dbReference type="InterPro" id="IPR041233">
    <property type="entry name" value="Melibiase_C"/>
</dbReference>
<name>A0A6A6UFS4_9PEZI</name>
<evidence type="ECO:0000313" key="13">
    <source>
        <dbReference type="EMBL" id="KAF2670307.1"/>
    </source>
</evidence>
<protein>
    <recommendedName>
        <fullName evidence="10">Alpha-galactosidase</fullName>
        <ecNumber evidence="10">3.2.1.22</ecNumber>
    </recommendedName>
    <alternativeName>
        <fullName evidence="10">Melibiase</fullName>
    </alternativeName>
</protein>
<feature type="domain" description="Alpha galactosidase C-terminal" evidence="12">
    <location>
        <begin position="366"/>
        <end position="441"/>
    </location>
</feature>
<comment type="similarity">
    <text evidence="4 10">Belongs to the glycosyl hydrolase 27 family.</text>
</comment>
<dbReference type="AlphaFoldDB" id="A0A6A6UFS4"/>
<comment type="subcellular location">
    <subcellularLocation>
        <location evidence="3">Secreted</location>
    </subcellularLocation>
</comment>
<evidence type="ECO:0000256" key="5">
    <source>
        <dbReference type="ARBA" id="ARBA00022525"/>
    </source>
</evidence>
<dbReference type="Proteomes" id="UP000799302">
    <property type="component" value="Unassembled WGS sequence"/>
</dbReference>
<dbReference type="SUPFAM" id="SSF51445">
    <property type="entry name" value="(Trans)glycosidases"/>
    <property type="match status" value="1"/>
</dbReference>
<dbReference type="PANTHER" id="PTHR11452">
    <property type="entry name" value="ALPHA-GALACTOSIDASE/ALPHA-N-ACETYLGALACTOSAMINIDASE"/>
    <property type="match status" value="1"/>
</dbReference>
<evidence type="ECO:0000256" key="11">
    <source>
        <dbReference type="SAM" id="SignalP"/>
    </source>
</evidence>
<keyword evidence="6 11" id="KW-0732">Signal</keyword>
<evidence type="ECO:0000313" key="14">
    <source>
        <dbReference type="Proteomes" id="UP000799302"/>
    </source>
</evidence>
<feature type="signal peptide" evidence="11">
    <location>
        <begin position="1"/>
        <end position="16"/>
    </location>
</feature>
<keyword evidence="14" id="KW-1185">Reference proteome</keyword>
<evidence type="ECO:0000256" key="9">
    <source>
        <dbReference type="ARBA" id="ARBA00023295"/>
    </source>
</evidence>
<reference evidence="13" key="1">
    <citation type="journal article" date="2020" name="Stud. Mycol.">
        <title>101 Dothideomycetes genomes: a test case for predicting lifestyles and emergence of pathogens.</title>
        <authorList>
            <person name="Haridas S."/>
            <person name="Albert R."/>
            <person name="Binder M."/>
            <person name="Bloem J."/>
            <person name="Labutti K."/>
            <person name="Salamov A."/>
            <person name="Andreopoulos B."/>
            <person name="Baker S."/>
            <person name="Barry K."/>
            <person name="Bills G."/>
            <person name="Bluhm B."/>
            <person name="Cannon C."/>
            <person name="Castanera R."/>
            <person name="Culley D."/>
            <person name="Daum C."/>
            <person name="Ezra D."/>
            <person name="Gonzalez J."/>
            <person name="Henrissat B."/>
            <person name="Kuo A."/>
            <person name="Liang C."/>
            <person name="Lipzen A."/>
            <person name="Lutzoni F."/>
            <person name="Magnuson J."/>
            <person name="Mondo S."/>
            <person name="Nolan M."/>
            <person name="Ohm R."/>
            <person name="Pangilinan J."/>
            <person name="Park H.-J."/>
            <person name="Ramirez L."/>
            <person name="Alfaro M."/>
            <person name="Sun H."/>
            <person name="Tritt A."/>
            <person name="Yoshinaga Y."/>
            <person name="Zwiers L.-H."/>
            <person name="Turgeon B."/>
            <person name="Goodwin S."/>
            <person name="Spatafora J."/>
            <person name="Crous P."/>
            <person name="Grigoriev I."/>
        </authorList>
    </citation>
    <scope>NUCLEOTIDE SEQUENCE</scope>
    <source>
        <strain evidence="13">CBS 115976</strain>
    </source>
</reference>
<evidence type="ECO:0000256" key="2">
    <source>
        <dbReference type="ARBA" id="ARBA00003969"/>
    </source>
</evidence>
<dbReference type="PRINTS" id="PR00740">
    <property type="entry name" value="GLHYDRLASE27"/>
</dbReference>
<dbReference type="GO" id="GO:0005975">
    <property type="term" value="P:carbohydrate metabolic process"/>
    <property type="evidence" value="ECO:0007669"/>
    <property type="project" value="InterPro"/>
</dbReference>
<dbReference type="GO" id="GO:0005576">
    <property type="term" value="C:extracellular region"/>
    <property type="evidence" value="ECO:0007669"/>
    <property type="project" value="UniProtKB-SubCell"/>
</dbReference>
<dbReference type="Gene3D" id="2.60.40.1180">
    <property type="entry name" value="Golgi alpha-mannosidase II"/>
    <property type="match status" value="1"/>
</dbReference>
<dbReference type="OrthoDB" id="5795902at2759"/>
<sequence length="488" mass="53383">MKTFLSVLVGLPVVLGGVNKGNVGKLPALGWNSWNAYGCNITEEKFMSAAQKIVDLGLKVIVLTSSSYTTVLTILPTAGYEYVNIDDCWSVRGPGGRDNTTGRIVVDTTKFPSGIDGLARKVHALGLKIGIYSSAGTHTCAGYPASLGKEDIDAKTWAEWGIDYLKYDNCNYPRIQADECKYCQELNITTRPCDRGFCPTGFDFSKTKTVERFNRMRDALDRVERPMVFSLCQWGEANVATWGNGTGQSWRTTTDITPTWRIVRYIANRNTFTLYSTNFWGHSDADMLEVGNGGLTPAEERTHFALWAGMKSPLLMGTDLAKLTQGSVEILKNSFLLAFNQDNSTGEPAVPYKWGTNPDWTFNDTHPAEYWSGGSRMGTFVFLVNVHDGVETKRLDFGAVPQLKGKGSVWQLFDVWSGLDKGCFDSGVDVEVAPHDTAVFVVTGSCADGTEVFKGGKLMQPDRDSIVVPIPPATVGGGRDGEENSGQD</sequence>
<dbReference type="Pfam" id="PF17801">
    <property type="entry name" value="Melibiase_C"/>
    <property type="match status" value="1"/>
</dbReference>
<dbReference type="CDD" id="cd14792">
    <property type="entry name" value="GH27"/>
    <property type="match status" value="1"/>
</dbReference>
<keyword evidence="5" id="KW-0964">Secreted</keyword>
<dbReference type="EC" id="3.2.1.22" evidence="10"/>
<comment type="function">
    <text evidence="2">Hydrolyzes a variety of simple alpha-D-galactoside as well as more complex molecules such as oligosaccharides and polysaccharides.</text>
</comment>
<comment type="catalytic activity">
    <reaction evidence="1 10">
        <text>Hydrolysis of terminal, non-reducing alpha-D-galactose residues in alpha-D-galactosides, including galactose oligosaccharides, galactomannans and galactolipids.</text>
        <dbReference type="EC" id="3.2.1.22"/>
    </reaction>
</comment>
<evidence type="ECO:0000256" key="6">
    <source>
        <dbReference type="ARBA" id="ARBA00022729"/>
    </source>
</evidence>
<keyword evidence="9 10" id="KW-0326">Glycosidase</keyword>
<proteinExistence type="inferred from homology"/>
<keyword evidence="8" id="KW-0325">Glycoprotein</keyword>
<dbReference type="SUPFAM" id="SSF51011">
    <property type="entry name" value="Glycosyl hydrolase domain"/>
    <property type="match status" value="1"/>
</dbReference>
<dbReference type="PANTHER" id="PTHR11452:SF61">
    <property type="entry name" value="ALPHA-GALACTOSIDASE B-RELATED"/>
    <property type="match status" value="1"/>
</dbReference>
<evidence type="ECO:0000256" key="1">
    <source>
        <dbReference type="ARBA" id="ARBA00001255"/>
    </source>
</evidence>
<dbReference type="PROSITE" id="PS00512">
    <property type="entry name" value="ALPHA_GALACTOSIDASE"/>
    <property type="match status" value="1"/>
</dbReference>
<dbReference type="EMBL" id="MU004234">
    <property type="protein sequence ID" value="KAF2670307.1"/>
    <property type="molecule type" value="Genomic_DNA"/>
</dbReference>
<keyword evidence="10" id="KW-1015">Disulfide bond</keyword>
<dbReference type="InterPro" id="IPR013785">
    <property type="entry name" value="Aldolase_TIM"/>
</dbReference>
<evidence type="ECO:0000256" key="3">
    <source>
        <dbReference type="ARBA" id="ARBA00004613"/>
    </source>
</evidence>
<dbReference type="GO" id="GO:0004557">
    <property type="term" value="F:alpha-galactosidase activity"/>
    <property type="evidence" value="ECO:0007669"/>
    <property type="project" value="UniProtKB-EC"/>
</dbReference>
<keyword evidence="7 10" id="KW-0378">Hydrolase</keyword>
<evidence type="ECO:0000256" key="4">
    <source>
        <dbReference type="ARBA" id="ARBA00009743"/>
    </source>
</evidence>
<accession>A0A6A6UFS4</accession>
<gene>
    <name evidence="13" type="ORF">BT63DRAFT_478477</name>
</gene>
<dbReference type="InterPro" id="IPR000111">
    <property type="entry name" value="Glyco_hydro_27/36_CS"/>
</dbReference>